<dbReference type="eggNOG" id="COG0583">
    <property type="taxonomic scope" value="Bacteria"/>
</dbReference>
<gene>
    <name evidence="6" type="ORF">NG99_00575</name>
</gene>
<evidence type="ECO:0000256" key="1">
    <source>
        <dbReference type="ARBA" id="ARBA00009437"/>
    </source>
</evidence>
<dbReference type="OrthoDB" id="9813056at2"/>
<keyword evidence="4" id="KW-0804">Transcription</keyword>
<name>A0A0A3ZE03_9GAMM</name>
<evidence type="ECO:0000256" key="4">
    <source>
        <dbReference type="ARBA" id="ARBA00023163"/>
    </source>
</evidence>
<sequence length="303" mass="34101">MRGSDYSELKAFMTIVEQGSFTRASVQLGIKPSTLSQLLRQLEKRLGVRLLNRTTRSLSLTEPGAALLAKLKPAMLAMEEAVSEATSLSGKVAGMLRVHTSRIAAELYLQPFLADFHRRWPEIVLELTIDDSAVDIVSRGYDIGIRLGEMLANDMIAHPLGGELREVAFASPDYLDRHGRPQTLADLQHHHCINWRYPASQRLYNWEMWQDGRWVAVAVKGPLIVSDRRMGLNAALQGMGIGFWLYDRVAEYVARGELELLLETFSHPFDGFYLYYPQQSVASPTIKAFSEFFRAANSTLKPT</sequence>
<evidence type="ECO:0000313" key="6">
    <source>
        <dbReference type="EMBL" id="KGT96039.1"/>
    </source>
</evidence>
<dbReference type="InterPro" id="IPR005119">
    <property type="entry name" value="LysR_subst-bd"/>
</dbReference>
<evidence type="ECO:0000256" key="3">
    <source>
        <dbReference type="ARBA" id="ARBA00023125"/>
    </source>
</evidence>
<keyword evidence="3" id="KW-0238">DNA-binding</keyword>
<dbReference type="RefSeq" id="WP_034887303.1">
    <property type="nucleotide sequence ID" value="NZ_JRUQ01000004.1"/>
</dbReference>
<proteinExistence type="inferred from homology"/>
<dbReference type="Pfam" id="PF03466">
    <property type="entry name" value="LysR_substrate"/>
    <property type="match status" value="1"/>
</dbReference>
<comment type="similarity">
    <text evidence="1">Belongs to the LysR transcriptional regulatory family.</text>
</comment>
<dbReference type="InterPro" id="IPR036388">
    <property type="entry name" value="WH-like_DNA-bd_sf"/>
</dbReference>
<evidence type="ECO:0000313" key="7">
    <source>
        <dbReference type="Proteomes" id="UP000030351"/>
    </source>
</evidence>
<dbReference type="InterPro" id="IPR058163">
    <property type="entry name" value="LysR-type_TF_proteobact-type"/>
</dbReference>
<accession>A0A0A3ZE03</accession>
<organism evidence="6 7">
    <name type="scientific">Erwinia typographi</name>
    <dbReference type="NCBI Taxonomy" id="371042"/>
    <lineage>
        <taxon>Bacteria</taxon>
        <taxon>Pseudomonadati</taxon>
        <taxon>Pseudomonadota</taxon>
        <taxon>Gammaproteobacteria</taxon>
        <taxon>Enterobacterales</taxon>
        <taxon>Erwiniaceae</taxon>
        <taxon>Erwinia</taxon>
    </lineage>
</organism>
<dbReference type="PANTHER" id="PTHR30537">
    <property type="entry name" value="HTH-TYPE TRANSCRIPTIONAL REGULATOR"/>
    <property type="match status" value="1"/>
</dbReference>
<dbReference type="GO" id="GO:0043565">
    <property type="term" value="F:sequence-specific DNA binding"/>
    <property type="evidence" value="ECO:0007669"/>
    <property type="project" value="TreeGrafter"/>
</dbReference>
<keyword evidence="2" id="KW-0805">Transcription regulation</keyword>
<dbReference type="STRING" id="371042.NG99_00575"/>
<feature type="domain" description="HTH lysR-type" evidence="5">
    <location>
        <begin position="1"/>
        <end position="61"/>
    </location>
</feature>
<dbReference type="InterPro" id="IPR036390">
    <property type="entry name" value="WH_DNA-bd_sf"/>
</dbReference>
<dbReference type="GO" id="GO:0003700">
    <property type="term" value="F:DNA-binding transcription factor activity"/>
    <property type="evidence" value="ECO:0007669"/>
    <property type="project" value="InterPro"/>
</dbReference>
<dbReference type="Proteomes" id="UP000030351">
    <property type="component" value="Unassembled WGS sequence"/>
</dbReference>
<dbReference type="AlphaFoldDB" id="A0A0A3ZE03"/>
<dbReference type="SUPFAM" id="SSF46785">
    <property type="entry name" value="Winged helix' DNA-binding domain"/>
    <property type="match status" value="1"/>
</dbReference>
<keyword evidence="7" id="KW-1185">Reference proteome</keyword>
<dbReference type="PANTHER" id="PTHR30537:SF1">
    <property type="entry name" value="HTH-TYPE TRANSCRIPTIONAL REGULATOR PGRR"/>
    <property type="match status" value="1"/>
</dbReference>
<dbReference type="Gene3D" id="1.10.10.10">
    <property type="entry name" value="Winged helix-like DNA-binding domain superfamily/Winged helix DNA-binding domain"/>
    <property type="match status" value="1"/>
</dbReference>
<dbReference type="Gene3D" id="3.40.190.290">
    <property type="match status" value="1"/>
</dbReference>
<dbReference type="Pfam" id="PF00126">
    <property type="entry name" value="HTH_1"/>
    <property type="match status" value="1"/>
</dbReference>
<dbReference type="FunFam" id="1.10.10.10:FF:000001">
    <property type="entry name" value="LysR family transcriptional regulator"/>
    <property type="match status" value="1"/>
</dbReference>
<evidence type="ECO:0000259" key="5">
    <source>
        <dbReference type="PROSITE" id="PS50931"/>
    </source>
</evidence>
<dbReference type="SUPFAM" id="SSF53850">
    <property type="entry name" value="Periplasmic binding protein-like II"/>
    <property type="match status" value="1"/>
</dbReference>
<comment type="caution">
    <text evidence="6">The sequence shown here is derived from an EMBL/GenBank/DDBJ whole genome shotgun (WGS) entry which is preliminary data.</text>
</comment>
<reference evidence="6 7" key="1">
    <citation type="submission" date="2014-10" db="EMBL/GenBank/DDBJ databases">
        <title>Genome sequence of Erwinia typographi M043b.</title>
        <authorList>
            <person name="Chan K.-G."/>
            <person name="Tan W.-S."/>
        </authorList>
    </citation>
    <scope>NUCLEOTIDE SEQUENCE [LARGE SCALE GENOMIC DNA]</scope>
    <source>
        <strain evidence="6 7">M043b</strain>
    </source>
</reference>
<dbReference type="GO" id="GO:0006351">
    <property type="term" value="P:DNA-templated transcription"/>
    <property type="evidence" value="ECO:0007669"/>
    <property type="project" value="TreeGrafter"/>
</dbReference>
<evidence type="ECO:0000256" key="2">
    <source>
        <dbReference type="ARBA" id="ARBA00023015"/>
    </source>
</evidence>
<dbReference type="InterPro" id="IPR000847">
    <property type="entry name" value="LysR_HTH_N"/>
</dbReference>
<protein>
    <submittedName>
        <fullName evidence="6">LysR family transcriptional regulator</fullName>
    </submittedName>
</protein>
<dbReference type="EMBL" id="JRUQ01000004">
    <property type="protein sequence ID" value="KGT96039.1"/>
    <property type="molecule type" value="Genomic_DNA"/>
</dbReference>
<dbReference type="PROSITE" id="PS50931">
    <property type="entry name" value="HTH_LYSR"/>
    <property type="match status" value="1"/>
</dbReference>